<gene>
    <name evidence="1" type="ORF">RHGRI_001286</name>
</gene>
<evidence type="ECO:0000313" key="1">
    <source>
        <dbReference type="EMBL" id="KAG5565334.1"/>
    </source>
</evidence>
<organism evidence="1 2">
    <name type="scientific">Rhododendron griersonianum</name>
    <dbReference type="NCBI Taxonomy" id="479676"/>
    <lineage>
        <taxon>Eukaryota</taxon>
        <taxon>Viridiplantae</taxon>
        <taxon>Streptophyta</taxon>
        <taxon>Embryophyta</taxon>
        <taxon>Tracheophyta</taxon>
        <taxon>Spermatophyta</taxon>
        <taxon>Magnoliopsida</taxon>
        <taxon>eudicotyledons</taxon>
        <taxon>Gunneridae</taxon>
        <taxon>Pentapetalae</taxon>
        <taxon>asterids</taxon>
        <taxon>Ericales</taxon>
        <taxon>Ericaceae</taxon>
        <taxon>Ericoideae</taxon>
        <taxon>Rhodoreae</taxon>
        <taxon>Rhododendron</taxon>
    </lineage>
</organism>
<name>A0AAV6LLT1_9ERIC</name>
<dbReference type="AlphaFoldDB" id="A0AAV6LLT1"/>
<protein>
    <submittedName>
        <fullName evidence="1">Uncharacterized protein</fullName>
    </submittedName>
</protein>
<reference evidence="1" key="1">
    <citation type="submission" date="2020-08" db="EMBL/GenBank/DDBJ databases">
        <title>Plant Genome Project.</title>
        <authorList>
            <person name="Zhang R.-G."/>
        </authorList>
    </citation>
    <scope>NUCLEOTIDE SEQUENCE</scope>
    <source>
        <strain evidence="1">WSP0</strain>
        <tissue evidence="1">Leaf</tissue>
    </source>
</reference>
<sequence>MTVSSKDRLVSTCQNYVEAVCVHRSRIGIETGAEYYLRTSNDKLIKAKESLSRSTHNLKYVVVVPFIKKYSTLFELGEQLEWKKFAKSVFG</sequence>
<dbReference type="EMBL" id="JACTNZ010000001">
    <property type="protein sequence ID" value="KAG5565334.1"/>
    <property type="molecule type" value="Genomic_DNA"/>
</dbReference>
<accession>A0AAV6LLT1</accession>
<keyword evidence="2" id="KW-1185">Reference proteome</keyword>
<proteinExistence type="predicted"/>
<dbReference type="Proteomes" id="UP000823749">
    <property type="component" value="Chromosome 1"/>
</dbReference>
<evidence type="ECO:0000313" key="2">
    <source>
        <dbReference type="Proteomes" id="UP000823749"/>
    </source>
</evidence>
<comment type="caution">
    <text evidence="1">The sequence shown here is derived from an EMBL/GenBank/DDBJ whole genome shotgun (WGS) entry which is preliminary data.</text>
</comment>